<feature type="region of interest" description="Disordered" evidence="13">
    <location>
        <begin position="205"/>
        <end position="225"/>
    </location>
</feature>
<evidence type="ECO:0000256" key="7">
    <source>
        <dbReference type="ARBA" id="ARBA00023054"/>
    </source>
</evidence>
<dbReference type="Gene3D" id="2.30.30.190">
    <property type="entry name" value="CAP Gly-rich-like domain"/>
    <property type="match status" value="1"/>
</dbReference>
<feature type="compositionally biased region" description="Basic and acidic residues" evidence="13">
    <location>
        <begin position="300"/>
        <end position="316"/>
    </location>
</feature>
<keyword evidence="8 11" id="KW-0238">DNA-binding</keyword>
<dbReference type="FunFam" id="1.10.30.10:FF:000041">
    <property type="entry name" value="HMG box family protein"/>
    <property type="match status" value="1"/>
</dbReference>
<dbReference type="SMART" id="SM00398">
    <property type="entry name" value="HMG"/>
    <property type="match status" value="1"/>
</dbReference>
<dbReference type="STRING" id="1283841.A0A084QRQ0"/>
<proteinExistence type="inferred from homology"/>
<evidence type="ECO:0000313" key="17">
    <source>
        <dbReference type="Proteomes" id="UP000028524"/>
    </source>
</evidence>
<dbReference type="OrthoDB" id="2130750at2759"/>
<evidence type="ECO:0008006" key="18">
    <source>
        <dbReference type="Google" id="ProtNLM"/>
    </source>
</evidence>
<evidence type="ECO:0000256" key="13">
    <source>
        <dbReference type="SAM" id="MobiDB-lite"/>
    </source>
</evidence>
<evidence type="ECO:0000313" key="16">
    <source>
        <dbReference type="EMBL" id="KFA66635.1"/>
    </source>
</evidence>
<feature type="region of interest" description="Disordered" evidence="13">
    <location>
        <begin position="806"/>
        <end position="1042"/>
    </location>
</feature>
<dbReference type="GO" id="GO:0006357">
    <property type="term" value="P:regulation of transcription by RNA polymerase II"/>
    <property type="evidence" value="ECO:0007669"/>
    <property type="project" value="UniProtKB-ARBA"/>
</dbReference>
<dbReference type="Gene3D" id="1.10.30.10">
    <property type="entry name" value="High mobility group box domain"/>
    <property type="match status" value="1"/>
</dbReference>
<dbReference type="GO" id="GO:0005634">
    <property type="term" value="C:nucleus"/>
    <property type="evidence" value="ECO:0007669"/>
    <property type="project" value="UniProtKB-UniRule"/>
</dbReference>
<feature type="compositionally biased region" description="Basic and acidic residues" evidence="13">
    <location>
        <begin position="359"/>
        <end position="370"/>
    </location>
</feature>
<dbReference type="GO" id="GO:0030286">
    <property type="term" value="C:dynein complex"/>
    <property type="evidence" value="ECO:0007669"/>
    <property type="project" value="UniProtKB-KW"/>
</dbReference>
<evidence type="ECO:0000256" key="9">
    <source>
        <dbReference type="ARBA" id="ARBA00023163"/>
    </source>
</evidence>
<dbReference type="SMART" id="SM01052">
    <property type="entry name" value="CAP_GLY"/>
    <property type="match status" value="1"/>
</dbReference>
<dbReference type="InterPro" id="IPR036910">
    <property type="entry name" value="HMG_box_dom_sf"/>
</dbReference>
<dbReference type="PROSITE" id="PS00845">
    <property type="entry name" value="CAP_GLY_1"/>
    <property type="match status" value="1"/>
</dbReference>
<dbReference type="PANTHER" id="PTHR18916">
    <property type="entry name" value="DYNACTIN 1-RELATED MICROTUBULE-BINDING"/>
    <property type="match status" value="1"/>
</dbReference>
<evidence type="ECO:0000256" key="12">
    <source>
        <dbReference type="SAM" id="Coils"/>
    </source>
</evidence>
<dbReference type="InParanoid" id="A0A084QRQ0"/>
<evidence type="ECO:0000256" key="11">
    <source>
        <dbReference type="PROSITE-ProRule" id="PRU00267"/>
    </source>
</evidence>
<evidence type="ECO:0000256" key="1">
    <source>
        <dbReference type="ARBA" id="ARBA00004245"/>
    </source>
</evidence>
<dbReference type="PROSITE" id="PS50118">
    <property type="entry name" value="HMG_BOX_2"/>
    <property type="match status" value="1"/>
</dbReference>
<reference evidence="16 17" key="1">
    <citation type="journal article" date="2014" name="BMC Genomics">
        <title>Comparative genome sequencing reveals chemotype-specific gene clusters in the toxigenic black mold Stachybotrys.</title>
        <authorList>
            <person name="Semeiks J."/>
            <person name="Borek D."/>
            <person name="Otwinowski Z."/>
            <person name="Grishin N.V."/>
        </authorList>
    </citation>
    <scope>NUCLEOTIDE SEQUENCE [LARGE SCALE GENOMIC DNA]</scope>
    <source>
        <strain evidence="16 17">IBT 40285</strain>
    </source>
</reference>
<dbReference type="SUPFAM" id="SSF47095">
    <property type="entry name" value="HMG-box"/>
    <property type="match status" value="1"/>
</dbReference>
<feature type="compositionally biased region" description="Polar residues" evidence="13">
    <location>
        <begin position="822"/>
        <end position="838"/>
    </location>
</feature>
<keyword evidence="17" id="KW-1185">Reference proteome</keyword>
<feature type="compositionally biased region" description="Low complexity" evidence="13">
    <location>
        <begin position="1008"/>
        <end position="1030"/>
    </location>
</feature>
<feature type="region of interest" description="Disordered" evidence="13">
    <location>
        <begin position="693"/>
        <end position="730"/>
    </location>
</feature>
<evidence type="ECO:0000256" key="8">
    <source>
        <dbReference type="ARBA" id="ARBA00023125"/>
    </source>
</evidence>
<feature type="coiled-coil region" evidence="12">
    <location>
        <begin position="1751"/>
        <end position="1901"/>
    </location>
</feature>
<feature type="compositionally biased region" description="Low complexity" evidence="13">
    <location>
        <begin position="878"/>
        <end position="898"/>
    </location>
</feature>
<keyword evidence="11" id="KW-0539">Nucleus</keyword>
<feature type="domain" description="CAP-Gly" evidence="15">
    <location>
        <begin position="754"/>
        <end position="796"/>
    </location>
</feature>
<evidence type="ECO:0000259" key="14">
    <source>
        <dbReference type="PROSITE" id="PS50118"/>
    </source>
</evidence>
<feature type="domain" description="HMG box" evidence="14">
    <location>
        <begin position="100"/>
        <end position="168"/>
    </location>
</feature>
<keyword evidence="7 12" id="KW-0175">Coiled coil</keyword>
<feature type="region of interest" description="Disordered" evidence="13">
    <location>
        <begin position="1"/>
        <end position="98"/>
    </location>
</feature>
<dbReference type="EMBL" id="KL660417">
    <property type="protein sequence ID" value="KFA66635.1"/>
    <property type="molecule type" value="Genomic_DNA"/>
</dbReference>
<dbReference type="Pfam" id="PF00505">
    <property type="entry name" value="HMG_box"/>
    <property type="match status" value="1"/>
</dbReference>
<feature type="DNA-binding region" description="HMG box" evidence="11">
    <location>
        <begin position="100"/>
        <end position="168"/>
    </location>
</feature>
<feature type="region of interest" description="Disordered" evidence="13">
    <location>
        <begin position="293"/>
        <end position="320"/>
    </location>
</feature>
<comment type="similarity">
    <text evidence="2">Belongs to the dynactin 150 kDa subunit family.</text>
</comment>
<dbReference type="HOGENOM" id="CLU_233833_0_0_1"/>
<feature type="compositionally biased region" description="Low complexity" evidence="13">
    <location>
        <begin position="925"/>
        <end position="938"/>
    </location>
</feature>
<evidence type="ECO:0000256" key="2">
    <source>
        <dbReference type="ARBA" id="ARBA00011010"/>
    </source>
</evidence>
<evidence type="ECO:0000256" key="6">
    <source>
        <dbReference type="ARBA" id="ARBA00023017"/>
    </source>
</evidence>
<organism evidence="16 17">
    <name type="scientific">Stachybotrys chlorohalonatus (strain IBT 40285)</name>
    <dbReference type="NCBI Taxonomy" id="1283841"/>
    <lineage>
        <taxon>Eukaryota</taxon>
        <taxon>Fungi</taxon>
        <taxon>Dikarya</taxon>
        <taxon>Ascomycota</taxon>
        <taxon>Pezizomycotina</taxon>
        <taxon>Sordariomycetes</taxon>
        <taxon>Hypocreomycetidae</taxon>
        <taxon>Hypocreales</taxon>
        <taxon>Stachybotryaceae</taxon>
        <taxon>Stachybotrys</taxon>
    </lineage>
</organism>
<keyword evidence="6" id="KW-0243">Dynein</keyword>
<dbReference type="InterPro" id="IPR036859">
    <property type="entry name" value="CAP-Gly_dom_sf"/>
</dbReference>
<comment type="subcellular location">
    <subcellularLocation>
        <location evidence="1">Cytoplasm</location>
        <location evidence="1">Cytoskeleton</location>
    </subcellularLocation>
</comment>
<accession>A0A084QRQ0</accession>
<dbReference type="GO" id="GO:0003700">
    <property type="term" value="F:DNA-binding transcription factor activity"/>
    <property type="evidence" value="ECO:0007669"/>
    <property type="project" value="UniProtKB-ARBA"/>
</dbReference>
<dbReference type="PROSITE" id="PS50245">
    <property type="entry name" value="CAP_GLY_2"/>
    <property type="match status" value="1"/>
</dbReference>
<feature type="compositionally biased region" description="Polar residues" evidence="13">
    <location>
        <begin position="854"/>
        <end position="877"/>
    </location>
</feature>
<keyword evidence="10" id="KW-0206">Cytoskeleton</keyword>
<feature type="compositionally biased region" description="Polar residues" evidence="13">
    <location>
        <begin position="70"/>
        <end position="90"/>
    </location>
</feature>
<evidence type="ECO:0000259" key="15">
    <source>
        <dbReference type="PROSITE" id="PS50245"/>
    </source>
</evidence>
<keyword evidence="9" id="KW-0804">Transcription</keyword>
<dbReference type="InterPro" id="IPR000938">
    <property type="entry name" value="CAP-Gly_domain"/>
</dbReference>
<evidence type="ECO:0000256" key="10">
    <source>
        <dbReference type="ARBA" id="ARBA00023212"/>
    </source>
</evidence>
<dbReference type="SUPFAM" id="SSF74924">
    <property type="entry name" value="Cap-Gly domain"/>
    <property type="match status" value="1"/>
</dbReference>
<sequence>MKLTDAASALPGGGANAGELLATDHDRPGRPLSSQSWGRHERADSRSPALSLPTRARAAQHGTADDGEASNRQVQVHTDSSTSRDGSQESVCLCPPPEKIPRPSNAFMLYRQRYHTQVAAENPKVPNPEISKIIGRQWREETSEVKAEFTRLAEEAKQRHKERYPDYRYKPRRLTKAKSSQATDSVGEDNDRCAKCGGRMVVGLTTPSTPMATSTPTKSMADAYSPTGGLSSKTFVVRRSSDDYTASSPILYGLQNRKNASFGDNELLSVLNNKRRRVDDEGDDYYLHRQRHASQALHEGVGRPPERINHASDGRIQDPSGLYTPWSPSQTAFLPNILSAAMAPPPRPLSSGSSAGRPKALEPNDYDRTLRLPPILPPVSEFSGNNTSALCSTGGLPASSNMAASSVAMAPTRRSVVMSLPFHGKLETFAKICQPVPKTSPEGRPLRKRGTFIAIEGADNQMMHVIGNAVENGLVAIGEDIHLRVWGDAARASEQDRATQLRQHGSSLCEPEESLSPCMKTILVWQERSKEIARHVTNLGESRRTPVALVKGGYSITISDRFACNAVVRDQYSLPEHWQWMACLWRGTARPDFIVYVAPSTEEIISKTGTVELWKSCGVVVVRFLMSRGVDESTERRVAFEVVEWIREASFRDATPRYRRQAYLSRPLDAGQVQGPLYLTNNNQVLYTKYLPTHLPGSRDTQRATSTPNRPLFDKEQRNDAPGLPRPLSIMPDFEVGQTVQLTDGRKGTVRFVGQTQFQVGEWIGIELDEKTGKNDGSVRGDRYFDCPMGYGMFVKPMMATIIAQPAPPKPAPATRKPARPSSFNPAAARTSTGVDTTLSRRRSLNAPSPSPVPKTTSRPSSIARSPTKSPTKQLSGPPSASASRTSTPSTARVPSATFKGRPSNVGARTSMGPPAAPVSRRQVSTSSTTSKPTVGSSRTASGRISMTGTRPQSRTDPSRRPSADSQSGLEKAEDVSASSPVKSEGEILSPQPTSPVLGRTRALEKLAAATGPGTSTTPPTKRTTGAATANRPTGSTAASREIEDLKSKLKILERKRLEDRDKLKQIERIQEERDKFEAIIQKLQQKYAPQQQENNELKKLLKEAEARFETVEAMQAEHETELELATLDREMAEETAEFLKSEVEALKLKSEELELEVEVLREENDEYSKGLSPEDRASVGWFQMEKTNERLRDALLRLRDLTQAQEEELRDQISSLEEDLKEYNVIKEEYDTSKDKLTQAESAVEDLRQRLDNALEAEDMIEDLSERNMSMAEQIKELNAVIEDLESLKEINDELEVNHVQNEKEMQEELDFKDNIIAEQARRAGQQDEVIGDMEYTLSRFRELVTNLQGDLEDMRASQAVTEGESEKLNDRSRAMMDLNMKLQISAAKAQAKTIDLEIRRLEAQEAEQHLGIVQLFLPDTYAEDKDSVLALLRFRRLAFKANLLSGFIKERVNGQPHPGHEDDIFAGCDAIDKLVWVTAMCDRFVSHISHCSMEEFTKYQNALHELEPVERALNGWIDGLRRDELKEQKCADELQRTMSLMSHLAEVHIPETLSSYADDAHMKSLLVQSHLDSAAAILNTLRGLVQRVVPSDGDEDELSQHFAKKAELVVTQTRSTKVIAGKAVRALEDLKVRSLSLLPETREAFEQCESASRGLAELARQMGLGVHRLLTQDEGRTEPFSYDEVQDAIHQAVLQASTSSESELFSNYMGKLRIISQQITDLASLAGDLDQTQEFDVNPEPWRLRSQELKALKTVPVDAEEELRRLKEEHNEARRTIAQRDEHLSTAVLKIETLESRMRDAQANIERISNLQTQLEAAGQQATSLKEDIEKQDRELRNLELERDKWKKLASESQAVVENSESAGAKVGQERAVATAREMDTLKKEIENLQSAVRYLREDNRQARMVEQQKYDWLIEPLKKPASTTEQRKALVTAEGKDVLGELVKMATSATVYSFDALPEDKLTWKPARTTAQYHAAKQWEDYATWRSWQHSVVKKSQALADRPSKTSQRPAAARLQIRLPGLDGKYMPGSGRHVQIVGSREWEALQGSRMAAI</sequence>
<dbReference type="GO" id="GO:0005874">
    <property type="term" value="C:microtubule"/>
    <property type="evidence" value="ECO:0007669"/>
    <property type="project" value="UniProtKB-KW"/>
</dbReference>
<evidence type="ECO:0000256" key="4">
    <source>
        <dbReference type="ARBA" id="ARBA00022701"/>
    </source>
</evidence>
<gene>
    <name evidence="16" type="ORF">S40285_03081</name>
</gene>
<feature type="region of interest" description="Disordered" evidence="13">
    <location>
        <begin position="344"/>
        <end position="370"/>
    </location>
</feature>
<dbReference type="Pfam" id="PF12455">
    <property type="entry name" value="Dynactin"/>
    <property type="match status" value="1"/>
</dbReference>
<protein>
    <recommendedName>
        <fullName evidence="18">CAP-Gly domain-containing protein</fullName>
    </recommendedName>
</protein>
<evidence type="ECO:0000256" key="3">
    <source>
        <dbReference type="ARBA" id="ARBA00022490"/>
    </source>
</evidence>
<keyword evidence="5" id="KW-0805">Transcription regulation</keyword>
<name>A0A084QRQ0_STAC4</name>
<keyword evidence="4" id="KW-0493">Microtubule</keyword>
<dbReference type="InterPro" id="IPR009071">
    <property type="entry name" value="HMG_box_dom"/>
</dbReference>
<keyword evidence="3" id="KW-0963">Cytoplasm</keyword>
<dbReference type="GO" id="GO:0003690">
    <property type="term" value="F:double-stranded DNA binding"/>
    <property type="evidence" value="ECO:0007669"/>
    <property type="project" value="UniProtKB-ARBA"/>
</dbReference>
<dbReference type="CDD" id="cd01389">
    <property type="entry name" value="HMG-box_ROX1-like"/>
    <property type="match status" value="1"/>
</dbReference>
<dbReference type="Pfam" id="PF01302">
    <property type="entry name" value="CAP_GLY"/>
    <property type="match status" value="1"/>
</dbReference>
<feature type="compositionally biased region" description="Low complexity" evidence="13">
    <location>
        <begin position="205"/>
        <end position="219"/>
    </location>
</feature>
<dbReference type="Proteomes" id="UP000028524">
    <property type="component" value="Unassembled WGS sequence"/>
</dbReference>
<evidence type="ECO:0000256" key="5">
    <source>
        <dbReference type="ARBA" id="ARBA00023015"/>
    </source>
</evidence>
<dbReference type="InterPro" id="IPR022157">
    <property type="entry name" value="Dynactin"/>
</dbReference>
<feature type="compositionally biased region" description="Polar residues" evidence="13">
    <location>
        <begin position="939"/>
        <end position="956"/>
    </location>
</feature>